<keyword evidence="1" id="KW-1133">Transmembrane helix</keyword>
<evidence type="ECO:0000256" key="1">
    <source>
        <dbReference type="SAM" id="Phobius"/>
    </source>
</evidence>
<feature type="transmembrane region" description="Helical" evidence="1">
    <location>
        <begin position="51"/>
        <end position="74"/>
    </location>
</feature>
<proteinExistence type="predicted"/>
<accession>A0A1Y2CVB7</accession>
<evidence type="ECO:0000313" key="3">
    <source>
        <dbReference type="Proteomes" id="UP000193642"/>
    </source>
</evidence>
<dbReference type="OrthoDB" id="10371979at2759"/>
<comment type="caution">
    <text evidence="2">The sequence shown here is derived from an EMBL/GenBank/DDBJ whole genome shotgun (WGS) entry which is preliminary data.</text>
</comment>
<reference evidence="2 3" key="1">
    <citation type="submission" date="2016-07" db="EMBL/GenBank/DDBJ databases">
        <title>Pervasive Adenine N6-methylation of Active Genes in Fungi.</title>
        <authorList>
            <consortium name="DOE Joint Genome Institute"/>
            <person name="Mondo S.J."/>
            <person name="Dannebaum R.O."/>
            <person name="Kuo R.C."/>
            <person name="Labutti K."/>
            <person name="Haridas S."/>
            <person name="Kuo A."/>
            <person name="Salamov A."/>
            <person name="Ahrendt S.R."/>
            <person name="Lipzen A."/>
            <person name="Sullivan W."/>
            <person name="Andreopoulos W.B."/>
            <person name="Clum A."/>
            <person name="Lindquist E."/>
            <person name="Daum C."/>
            <person name="Ramamoorthy G.K."/>
            <person name="Gryganskyi A."/>
            <person name="Culley D."/>
            <person name="Magnuson J.K."/>
            <person name="James T.Y."/>
            <person name="O'Malley M.A."/>
            <person name="Stajich J.E."/>
            <person name="Spatafora J.W."/>
            <person name="Visel A."/>
            <person name="Grigoriev I.V."/>
        </authorList>
    </citation>
    <scope>NUCLEOTIDE SEQUENCE [LARGE SCALE GENOMIC DNA]</scope>
    <source>
        <strain evidence="2 3">JEL800</strain>
    </source>
</reference>
<dbReference type="AlphaFoldDB" id="A0A1Y2CVB7"/>
<protein>
    <submittedName>
        <fullName evidence="2">Uncharacterized protein</fullName>
    </submittedName>
</protein>
<feature type="transmembrane region" description="Helical" evidence="1">
    <location>
        <begin position="20"/>
        <end position="39"/>
    </location>
</feature>
<feature type="non-terminal residue" evidence="2">
    <location>
        <position position="146"/>
    </location>
</feature>
<name>A0A1Y2CVB7_9FUNG</name>
<dbReference type="EMBL" id="MCGO01000006">
    <property type="protein sequence ID" value="ORY51000.1"/>
    <property type="molecule type" value="Genomic_DNA"/>
</dbReference>
<gene>
    <name evidence="2" type="ORF">BCR33DRAFT_712943</name>
</gene>
<keyword evidence="1" id="KW-0812">Transmembrane</keyword>
<dbReference type="Proteomes" id="UP000193642">
    <property type="component" value="Unassembled WGS sequence"/>
</dbReference>
<evidence type="ECO:0000313" key="2">
    <source>
        <dbReference type="EMBL" id="ORY51000.1"/>
    </source>
</evidence>
<keyword evidence="1" id="KW-0472">Membrane</keyword>
<keyword evidence="3" id="KW-1185">Reference proteome</keyword>
<sequence length="146" mass="16287">MALIVHRFATSGSTYDGYDSIWCFFLQIIASIAVLASSLRKVKNEQLQKTVIAIGLGITIILGLVGALFFMFAFNYQSINCAASTNYTDIGDYSMQSICARTTGNIVRTCIFWVVEVFTIHPLVSHLIELWSNELWFTTDSDLLAL</sequence>
<organism evidence="2 3">
    <name type="scientific">Rhizoclosmatium globosum</name>
    <dbReference type="NCBI Taxonomy" id="329046"/>
    <lineage>
        <taxon>Eukaryota</taxon>
        <taxon>Fungi</taxon>
        <taxon>Fungi incertae sedis</taxon>
        <taxon>Chytridiomycota</taxon>
        <taxon>Chytridiomycota incertae sedis</taxon>
        <taxon>Chytridiomycetes</taxon>
        <taxon>Chytridiales</taxon>
        <taxon>Chytriomycetaceae</taxon>
        <taxon>Rhizoclosmatium</taxon>
    </lineage>
</organism>